<dbReference type="RefSeq" id="WP_069718096.1">
    <property type="nucleotide sequence ID" value="NZ_MJEH01000044.1"/>
</dbReference>
<comment type="cofactor">
    <cofactor evidence="1">
        <name>pyridoxal 5'-phosphate</name>
        <dbReference type="ChEBI" id="CHEBI:597326"/>
    </cofactor>
</comment>
<dbReference type="SUPFAM" id="SSF53383">
    <property type="entry name" value="PLP-dependent transferases"/>
    <property type="match status" value="1"/>
</dbReference>
<comment type="caution">
    <text evidence="4">The sequence shown here is derived from an EMBL/GenBank/DDBJ whole genome shotgun (WGS) entry which is preliminary data.</text>
</comment>
<dbReference type="GO" id="GO:0003824">
    <property type="term" value="F:catalytic activity"/>
    <property type="evidence" value="ECO:0007669"/>
    <property type="project" value="UniProtKB-ARBA"/>
</dbReference>
<keyword evidence="5" id="KW-1185">Reference proteome</keyword>
<evidence type="ECO:0000313" key="4">
    <source>
        <dbReference type="EMBL" id="OEH91811.1"/>
    </source>
</evidence>
<gene>
    <name evidence="4" type="ORF">BFG57_03475</name>
</gene>
<dbReference type="Gene3D" id="3.90.1150.10">
    <property type="entry name" value="Aspartate Aminotransferase, domain 1"/>
    <property type="match status" value="1"/>
</dbReference>
<accession>A0A1E5LCK6</accession>
<dbReference type="PANTHER" id="PTHR11601:SF50">
    <property type="entry name" value="CYSTEINE DESULFURASE ISCS 2-RELATED"/>
    <property type="match status" value="1"/>
</dbReference>
<dbReference type="Gene3D" id="3.40.640.10">
    <property type="entry name" value="Type I PLP-dependent aspartate aminotransferase-like (Major domain)"/>
    <property type="match status" value="1"/>
</dbReference>
<organism evidence="4 5">
    <name type="scientific">Bacillus solimangrovi</name>
    <dbReference type="NCBI Taxonomy" id="1305675"/>
    <lineage>
        <taxon>Bacteria</taxon>
        <taxon>Bacillati</taxon>
        <taxon>Bacillota</taxon>
        <taxon>Bacilli</taxon>
        <taxon>Bacillales</taxon>
        <taxon>Bacillaceae</taxon>
        <taxon>Bacillus</taxon>
    </lineage>
</organism>
<protein>
    <submittedName>
        <fullName evidence="4">Cysteine desulfurase NifS</fullName>
    </submittedName>
</protein>
<dbReference type="NCBIfam" id="NF002806">
    <property type="entry name" value="PRK02948.1"/>
    <property type="match status" value="1"/>
</dbReference>
<evidence type="ECO:0000259" key="3">
    <source>
        <dbReference type="Pfam" id="PF00266"/>
    </source>
</evidence>
<evidence type="ECO:0000313" key="5">
    <source>
        <dbReference type="Proteomes" id="UP000095209"/>
    </source>
</evidence>
<dbReference type="PANTHER" id="PTHR11601">
    <property type="entry name" value="CYSTEINE DESULFURYLASE FAMILY MEMBER"/>
    <property type="match status" value="1"/>
</dbReference>
<name>A0A1E5LCK6_9BACI</name>
<evidence type="ECO:0000256" key="1">
    <source>
        <dbReference type="ARBA" id="ARBA00001933"/>
    </source>
</evidence>
<dbReference type="Proteomes" id="UP000095209">
    <property type="component" value="Unassembled WGS sequence"/>
</dbReference>
<dbReference type="EMBL" id="MJEH01000044">
    <property type="protein sequence ID" value="OEH91811.1"/>
    <property type="molecule type" value="Genomic_DNA"/>
</dbReference>
<evidence type="ECO:0000256" key="2">
    <source>
        <dbReference type="ARBA" id="ARBA00022898"/>
    </source>
</evidence>
<dbReference type="OrthoDB" id="9808002at2"/>
<dbReference type="InterPro" id="IPR016454">
    <property type="entry name" value="Cysteine_dSase"/>
</dbReference>
<dbReference type="InterPro" id="IPR015424">
    <property type="entry name" value="PyrdxlP-dep_Trfase"/>
</dbReference>
<keyword evidence="2" id="KW-0663">Pyridoxal phosphate</keyword>
<dbReference type="InterPro" id="IPR000192">
    <property type="entry name" value="Aminotrans_V_dom"/>
</dbReference>
<dbReference type="PIRSF" id="PIRSF005572">
    <property type="entry name" value="NifS"/>
    <property type="match status" value="1"/>
</dbReference>
<sequence>MIYLDNSATTKPYKEVLQTYQTVADKYFANPSSVHGLGGTSEQLLLQSRNRCADLLQVKPSEVVFTSGGTEGNNIAIKGIALEHQSRGKHLITTEIEHPSVYESFQQLESLGFDVTYLPVNEKGLVSIQELESAIRNDTILVSIMHVNNELGTVQPIFEIAKLLKYYPKVFFHVDHVQGLSKVPLKLHNVDLCTISGHKIHGVKGSGILYVREGVRLSSLFTGGEQELKVRAGTENLPAVAAITKALRLSFQQAESCLSTIGQLKLQLMESLNKMDGIIVNTPTEDSAPHIVNFSAVGIKPEVLIHSLEKFDIYVSTKSACSSKLVDASKVLLAAGLGTERATSAIRVSMSFDTTKEDIIEFLNALNSVLPKLQKVMR</sequence>
<proteinExistence type="predicted"/>
<feature type="domain" description="Aminotransferase class V" evidence="3">
    <location>
        <begin position="2"/>
        <end position="359"/>
    </location>
</feature>
<reference evidence="4 5" key="1">
    <citation type="submission" date="2016-08" db="EMBL/GenBank/DDBJ databases">
        <title>Genome of Bacillus solimangrovi GH2-4.</title>
        <authorList>
            <person name="Lim S."/>
            <person name="Kim B.-C."/>
        </authorList>
    </citation>
    <scope>NUCLEOTIDE SEQUENCE [LARGE SCALE GENOMIC DNA]</scope>
    <source>
        <strain evidence="4 5">GH2-4</strain>
    </source>
</reference>
<dbReference type="STRING" id="1305675.BFG57_03475"/>
<dbReference type="InterPro" id="IPR015422">
    <property type="entry name" value="PyrdxlP-dep_Trfase_small"/>
</dbReference>
<dbReference type="AlphaFoldDB" id="A0A1E5LCK6"/>
<dbReference type="Pfam" id="PF00266">
    <property type="entry name" value="Aminotran_5"/>
    <property type="match status" value="1"/>
</dbReference>
<dbReference type="InterPro" id="IPR015421">
    <property type="entry name" value="PyrdxlP-dep_Trfase_major"/>
</dbReference>